<dbReference type="RefSeq" id="XP_019054984.1">
    <property type="nucleotide sequence ID" value="XM_019199439.1"/>
</dbReference>
<dbReference type="GO" id="GO:0006694">
    <property type="term" value="P:steroid biosynthetic process"/>
    <property type="evidence" value="ECO:0007669"/>
    <property type="project" value="InterPro"/>
</dbReference>
<dbReference type="Proteomes" id="UP000189703">
    <property type="component" value="Unplaced"/>
</dbReference>
<dbReference type="InterPro" id="IPR002225">
    <property type="entry name" value="3Beta_OHSteriod_DH/Estase"/>
</dbReference>
<dbReference type="GO" id="GO:0016616">
    <property type="term" value="F:oxidoreductase activity, acting on the CH-OH group of donors, NAD or NADP as acceptor"/>
    <property type="evidence" value="ECO:0000318"/>
    <property type="project" value="GO_Central"/>
</dbReference>
<keyword evidence="1" id="KW-0560">Oxidoreductase</keyword>
<dbReference type="STRING" id="4432.A0A1U8Q861"/>
<dbReference type="OMA" id="NCLSHAT"/>
<dbReference type="Gene3D" id="3.40.50.720">
    <property type="entry name" value="NAD(P)-binding Rossmann-like Domain"/>
    <property type="match status" value="1"/>
</dbReference>
<evidence type="ECO:0000313" key="4">
    <source>
        <dbReference type="RefSeq" id="XP_019054984.1"/>
    </source>
</evidence>
<keyword evidence="3" id="KW-1185">Reference proteome</keyword>
<evidence type="ECO:0000259" key="2">
    <source>
        <dbReference type="Pfam" id="PF01073"/>
    </source>
</evidence>
<dbReference type="PANTHER" id="PTHR10366">
    <property type="entry name" value="NAD DEPENDENT EPIMERASE/DEHYDRATASE"/>
    <property type="match status" value="1"/>
</dbReference>
<dbReference type="GeneID" id="109115423"/>
<name>A0A1U8Q861_NELNU</name>
<evidence type="ECO:0000313" key="3">
    <source>
        <dbReference type="Proteomes" id="UP000189703"/>
    </source>
</evidence>
<gene>
    <name evidence="4" type="primary">LOC109115423</name>
</gene>
<dbReference type="AlphaFoldDB" id="A0A1U8Q861"/>
<dbReference type="InParanoid" id="A0A1U8Q861"/>
<protein>
    <submittedName>
        <fullName evidence="4">Cinnamoyl-CoA reductase 2-like</fullName>
    </submittedName>
</protein>
<feature type="domain" description="3-beta hydroxysteroid dehydrogenase/isomerase" evidence="2">
    <location>
        <begin position="16"/>
        <end position="93"/>
    </location>
</feature>
<dbReference type="OrthoDB" id="2735536at2759"/>
<sequence length="127" mass="14490">MKHLETLEGAEFRLRLFQIDLLDYDSLMATINGTVSIFHLASPYIVDKVKDPKRELLDPVIKRTINVLKAAKECEVRWVVVTSSIFAIIPSRYWPADVVKGENCWTDVDYCKHTGVSFLITFLVVSS</sequence>
<dbReference type="InterPro" id="IPR050425">
    <property type="entry name" value="NAD(P)_dehydrat-like"/>
</dbReference>
<organism evidence="3 4">
    <name type="scientific">Nelumbo nucifera</name>
    <name type="common">Sacred lotus</name>
    <dbReference type="NCBI Taxonomy" id="4432"/>
    <lineage>
        <taxon>Eukaryota</taxon>
        <taxon>Viridiplantae</taxon>
        <taxon>Streptophyta</taxon>
        <taxon>Embryophyta</taxon>
        <taxon>Tracheophyta</taxon>
        <taxon>Spermatophyta</taxon>
        <taxon>Magnoliopsida</taxon>
        <taxon>Proteales</taxon>
        <taxon>Nelumbonaceae</taxon>
        <taxon>Nelumbo</taxon>
    </lineage>
</organism>
<dbReference type="SUPFAM" id="SSF51735">
    <property type="entry name" value="NAD(P)-binding Rossmann-fold domains"/>
    <property type="match status" value="1"/>
</dbReference>
<dbReference type="KEGG" id="nnu:109115423"/>
<evidence type="ECO:0000256" key="1">
    <source>
        <dbReference type="ARBA" id="ARBA00023002"/>
    </source>
</evidence>
<dbReference type="InterPro" id="IPR036291">
    <property type="entry name" value="NAD(P)-bd_dom_sf"/>
</dbReference>
<proteinExistence type="predicted"/>
<accession>A0A1U8Q861</accession>
<reference evidence="4" key="1">
    <citation type="submission" date="2025-08" db="UniProtKB">
        <authorList>
            <consortium name="RefSeq"/>
        </authorList>
    </citation>
    <scope>IDENTIFICATION</scope>
</reference>
<dbReference type="Pfam" id="PF01073">
    <property type="entry name" value="3Beta_HSD"/>
    <property type="match status" value="1"/>
</dbReference>
<dbReference type="PANTHER" id="PTHR10366:SF369">
    <property type="entry name" value="CINNAMOYL-COA REDUCTASE-LIKE PROTEIN"/>
    <property type="match status" value="1"/>
</dbReference>